<dbReference type="EMBL" id="CP036272">
    <property type="protein sequence ID" value="QDT60393.1"/>
    <property type="molecule type" value="Genomic_DNA"/>
</dbReference>
<feature type="transmembrane region" description="Helical" evidence="2">
    <location>
        <begin position="513"/>
        <end position="532"/>
    </location>
</feature>
<dbReference type="AlphaFoldDB" id="A0A517SWD6"/>
<feature type="transmembrane region" description="Helical" evidence="2">
    <location>
        <begin position="84"/>
        <end position="115"/>
    </location>
</feature>
<feature type="transmembrane region" description="Helical" evidence="2">
    <location>
        <begin position="157"/>
        <end position="177"/>
    </location>
</feature>
<keyword evidence="2" id="KW-0472">Membrane</keyword>
<evidence type="ECO:0000256" key="2">
    <source>
        <dbReference type="SAM" id="Phobius"/>
    </source>
</evidence>
<keyword evidence="2" id="KW-0812">Transmembrane</keyword>
<feature type="region of interest" description="Disordered" evidence="1">
    <location>
        <begin position="1"/>
        <end position="27"/>
    </location>
</feature>
<feature type="compositionally biased region" description="Basic and acidic residues" evidence="1">
    <location>
        <begin position="1"/>
        <end position="17"/>
    </location>
</feature>
<reference evidence="3 4" key="1">
    <citation type="submission" date="2019-02" db="EMBL/GenBank/DDBJ databases">
        <title>Deep-cultivation of Planctomycetes and their phenomic and genomic characterization uncovers novel biology.</title>
        <authorList>
            <person name="Wiegand S."/>
            <person name="Jogler M."/>
            <person name="Boedeker C."/>
            <person name="Pinto D."/>
            <person name="Vollmers J."/>
            <person name="Rivas-Marin E."/>
            <person name="Kohn T."/>
            <person name="Peeters S.H."/>
            <person name="Heuer A."/>
            <person name="Rast P."/>
            <person name="Oberbeckmann S."/>
            <person name="Bunk B."/>
            <person name="Jeske O."/>
            <person name="Meyerdierks A."/>
            <person name="Storesund J.E."/>
            <person name="Kallscheuer N."/>
            <person name="Luecker S."/>
            <person name="Lage O.M."/>
            <person name="Pohl T."/>
            <person name="Merkel B.J."/>
            <person name="Hornburger P."/>
            <person name="Mueller R.-W."/>
            <person name="Bruemmer F."/>
            <person name="Labrenz M."/>
            <person name="Spormann A.M."/>
            <person name="Op den Camp H."/>
            <person name="Overmann J."/>
            <person name="Amann R."/>
            <person name="Jetten M.S.M."/>
            <person name="Mascher T."/>
            <person name="Medema M.H."/>
            <person name="Devos D.P."/>
            <person name="Kaster A.-K."/>
            <person name="Ovreas L."/>
            <person name="Rohde M."/>
            <person name="Galperin M.Y."/>
            <person name="Jogler C."/>
        </authorList>
    </citation>
    <scope>NUCLEOTIDE SEQUENCE [LARGE SCALE GENOMIC DNA]</scope>
    <source>
        <strain evidence="3 4">SV_7m_r</strain>
    </source>
</reference>
<feature type="transmembrane region" description="Helical" evidence="2">
    <location>
        <begin position="553"/>
        <end position="576"/>
    </location>
</feature>
<keyword evidence="2" id="KW-1133">Transmembrane helix</keyword>
<feature type="transmembrane region" description="Helical" evidence="2">
    <location>
        <begin position="456"/>
        <end position="473"/>
    </location>
</feature>
<feature type="transmembrane region" description="Helical" evidence="2">
    <location>
        <begin position="489"/>
        <end position="507"/>
    </location>
</feature>
<organism evidence="3 4">
    <name type="scientific">Stieleria bergensis</name>
    <dbReference type="NCBI Taxonomy" id="2528025"/>
    <lineage>
        <taxon>Bacteria</taxon>
        <taxon>Pseudomonadati</taxon>
        <taxon>Planctomycetota</taxon>
        <taxon>Planctomycetia</taxon>
        <taxon>Pirellulales</taxon>
        <taxon>Pirellulaceae</taxon>
        <taxon>Stieleria</taxon>
    </lineage>
</organism>
<evidence type="ECO:0000256" key="1">
    <source>
        <dbReference type="SAM" id="MobiDB-lite"/>
    </source>
</evidence>
<feature type="transmembrane region" description="Helical" evidence="2">
    <location>
        <begin position="122"/>
        <end position="142"/>
    </location>
</feature>
<dbReference type="Proteomes" id="UP000315003">
    <property type="component" value="Chromosome"/>
</dbReference>
<gene>
    <name evidence="3" type="ORF">SV7mr_29150</name>
</gene>
<feature type="transmembrane region" description="Helical" evidence="2">
    <location>
        <begin position="52"/>
        <end position="72"/>
    </location>
</feature>
<keyword evidence="4" id="KW-1185">Reference proteome</keyword>
<feature type="transmembrane region" description="Helical" evidence="2">
    <location>
        <begin position="428"/>
        <end position="450"/>
    </location>
</feature>
<proteinExistence type="predicted"/>
<name>A0A517SWD6_9BACT</name>
<protein>
    <submittedName>
        <fullName evidence="3">Uncharacterized protein</fullName>
    </submittedName>
</protein>
<dbReference type="RefSeq" id="WP_419187361.1">
    <property type="nucleotide sequence ID" value="NZ_CP036272.1"/>
</dbReference>
<evidence type="ECO:0000313" key="4">
    <source>
        <dbReference type="Proteomes" id="UP000315003"/>
    </source>
</evidence>
<feature type="transmembrane region" description="Helical" evidence="2">
    <location>
        <begin position="582"/>
        <end position="599"/>
    </location>
</feature>
<sequence length="619" mass="69243">MATEVLVKEPGHTEKGPGRRSASPTSVDPAVLESTAWQELCRRFLRHHRSPLNVLFHLLTTPLALLGVYILIGWLDPWLMVGIAAAQVVLVACLTPVAISVLHALVCGAVGLAAYQVQAGPFVGVCCFVVGYCLQDAAHWLVKESTYQSSYRNEARWGQAFLEHTLLLLPVLLTLALRSRQSPLRMLVARKPVLETKLNAQSQRQDFEQVLDWVRANQTTSEQSTHWWQSDLDDQAAEALRRLSRDPQLINKIRRFHGAGYGVEPVSGMNEVYLTGPSKQATSDTVFYRGHVDGPWAVFPGARLYRCMLALNQNLEVTTHFPMASLRYSVPDGHRLEHGDAVAFDFNRELHYITRNPDPRQSESRINLKLHFVAYPVRLAWYGKLLAAMTTWYDQRARELFLETIQPTGWWAALKTQWVLGWTKLFELAVRFVGWTNLAFLVAVGLVSMLMSDWRIWLAATSFVHYAIYLGTVQERTPVSFGTFKRDAVFFKTVSLLQLFAVYAMGFQKDWGSLLGVIGGFTLAGYAAVVLGPTRTLFSSELGLEPPERISRFPYGVIPHPMILGALIGIACMLGASPVRKQFGWLIAGHLIAYGLVLGQEIRLSGRRLTAKVPATEDS</sequence>
<evidence type="ECO:0000313" key="3">
    <source>
        <dbReference type="EMBL" id="QDT60393.1"/>
    </source>
</evidence>
<accession>A0A517SWD6</accession>